<evidence type="ECO:0000313" key="2">
    <source>
        <dbReference type="EMBL" id="PHQ49140.1"/>
    </source>
</evidence>
<dbReference type="AlphaFoldDB" id="A0A2G1XD47"/>
<dbReference type="EMBL" id="NHZO01000154">
    <property type="protein sequence ID" value="PHQ49140.1"/>
    <property type="molecule type" value="Genomic_DNA"/>
</dbReference>
<dbReference type="InterPro" id="IPR001602">
    <property type="entry name" value="UPF0047_YjbQ-like"/>
</dbReference>
<accession>A0A2G1XD47</accession>
<keyword evidence="3" id="KW-1185">Reference proteome</keyword>
<reference evidence="2 3" key="1">
    <citation type="journal article" date="2017" name="Biochemistry">
        <title>Identification of the Biosynthetic Pathway for the Antibiotic Bicyclomycin.</title>
        <authorList>
            <person name="Patteson J."/>
            <person name="Cai W."/>
            <person name="Johnson R.A."/>
            <person name="Santa Maria K."/>
            <person name="Li B."/>
        </authorList>
    </citation>
    <scope>NUCLEOTIDE SEQUENCE [LARGE SCALE GENOMIC DNA]</scope>
    <source>
        <strain evidence="2 3">ATCC 21532</strain>
    </source>
</reference>
<gene>
    <name evidence="2" type="ORF">BLA24_24015</name>
</gene>
<organism evidence="2 3">
    <name type="scientific">Streptomyces cinnamoneus</name>
    <name type="common">Streptoverticillium cinnamoneum</name>
    <dbReference type="NCBI Taxonomy" id="53446"/>
    <lineage>
        <taxon>Bacteria</taxon>
        <taxon>Bacillati</taxon>
        <taxon>Actinomycetota</taxon>
        <taxon>Actinomycetes</taxon>
        <taxon>Kitasatosporales</taxon>
        <taxon>Streptomycetaceae</taxon>
        <taxon>Streptomyces</taxon>
        <taxon>Streptomyces cinnamoneus group</taxon>
    </lineage>
</organism>
<dbReference type="Pfam" id="PF01894">
    <property type="entry name" value="YjbQ"/>
    <property type="match status" value="1"/>
</dbReference>
<protein>
    <recommendedName>
        <fullName evidence="4">YjbQ family protein</fullName>
    </recommendedName>
</protein>
<evidence type="ECO:0008006" key="4">
    <source>
        <dbReference type="Google" id="ProtNLM"/>
    </source>
</evidence>
<dbReference type="OrthoDB" id="9801725at2"/>
<comment type="caution">
    <text evidence="2">The sequence shown here is derived from an EMBL/GenBank/DDBJ whole genome shotgun (WGS) entry which is preliminary data.</text>
</comment>
<dbReference type="PANTHER" id="PTHR30615:SF8">
    <property type="entry name" value="UPF0047 PROTEIN C4A8.02C"/>
    <property type="match status" value="1"/>
</dbReference>
<dbReference type="RefSeq" id="WP_099201096.1">
    <property type="nucleotide sequence ID" value="NZ_JBIRXA010000003.1"/>
</dbReference>
<evidence type="ECO:0000256" key="1">
    <source>
        <dbReference type="ARBA" id="ARBA00005534"/>
    </source>
</evidence>
<proteinExistence type="inferred from homology"/>
<dbReference type="Gene3D" id="2.60.120.460">
    <property type="entry name" value="YjbQ-like"/>
    <property type="match status" value="1"/>
</dbReference>
<dbReference type="PANTHER" id="PTHR30615">
    <property type="entry name" value="UNCHARACTERIZED PROTEIN YJBQ-RELATED"/>
    <property type="match status" value="1"/>
</dbReference>
<sequence length="140" mass="14770">MTGTFTTRTVDVTTGSAETMHDLTNACSAFLREVAHGRDGLLNVFTPHATSGLAVIETGAGSDDDLLAALREVLRADDRWQDRHGGAGPGRDHMLPALVPPHATLPVVGGELELGTSQSVVLVTTGRDTPDRKVRLSFLG</sequence>
<comment type="similarity">
    <text evidence="1">Belongs to the UPF0047 family.</text>
</comment>
<dbReference type="InterPro" id="IPR035917">
    <property type="entry name" value="YjbQ-like_sf"/>
</dbReference>
<dbReference type="Proteomes" id="UP000222531">
    <property type="component" value="Unassembled WGS sequence"/>
</dbReference>
<evidence type="ECO:0000313" key="3">
    <source>
        <dbReference type="Proteomes" id="UP000222531"/>
    </source>
</evidence>
<dbReference type="SUPFAM" id="SSF111038">
    <property type="entry name" value="YjbQ-like"/>
    <property type="match status" value="1"/>
</dbReference>
<name>A0A2G1XD47_STRCJ</name>